<keyword evidence="1" id="KW-0472">Membrane</keyword>
<dbReference type="STRING" id="1765967.BW247_15155"/>
<accession>A0A1P8UKH4</accession>
<keyword evidence="1" id="KW-1133">Transmembrane helix</keyword>
<keyword evidence="4" id="KW-1185">Reference proteome</keyword>
<dbReference type="KEGG" id="afy:BW247_15155"/>
<evidence type="ECO:0000313" key="4">
    <source>
        <dbReference type="Proteomes" id="UP000243807"/>
    </source>
</evidence>
<reference evidence="3 4" key="1">
    <citation type="submission" date="2017-01" db="EMBL/GenBank/DDBJ databases">
        <title>Draft sequence of Acidihalobacter ferrooxidans strain DSM 14175 (strain V8).</title>
        <authorList>
            <person name="Khaleque H.N."/>
            <person name="Ramsay J.P."/>
            <person name="Murphy R.J.T."/>
            <person name="Kaksonen A.H."/>
            <person name="Boxall N.J."/>
            <person name="Watkin E.L.J."/>
        </authorList>
    </citation>
    <scope>NUCLEOTIDE SEQUENCE [LARGE SCALE GENOMIC DNA]</scope>
    <source>
        <strain evidence="3 4">V8</strain>
    </source>
</reference>
<dbReference type="Pfam" id="PF09608">
    <property type="entry name" value="Alph_Pro_TM"/>
    <property type="match status" value="1"/>
</dbReference>
<dbReference type="OrthoDB" id="9815212at2"/>
<feature type="signal peptide" evidence="2">
    <location>
        <begin position="1"/>
        <end position="19"/>
    </location>
</feature>
<evidence type="ECO:0000256" key="2">
    <source>
        <dbReference type="SAM" id="SignalP"/>
    </source>
</evidence>
<dbReference type="InterPro" id="IPR019088">
    <property type="entry name" value="CHP02186-rel_TM"/>
</dbReference>
<evidence type="ECO:0008006" key="5">
    <source>
        <dbReference type="Google" id="ProtNLM"/>
    </source>
</evidence>
<evidence type="ECO:0000256" key="1">
    <source>
        <dbReference type="SAM" id="Phobius"/>
    </source>
</evidence>
<feature type="transmembrane region" description="Helical" evidence="1">
    <location>
        <begin position="225"/>
        <end position="246"/>
    </location>
</feature>
<dbReference type="EMBL" id="CP019434">
    <property type="protein sequence ID" value="APZ44262.1"/>
    <property type="molecule type" value="Genomic_DNA"/>
</dbReference>
<dbReference type="AlphaFoldDB" id="A0A1P8UKH4"/>
<gene>
    <name evidence="3" type="ORF">BW247_15155</name>
</gene>
<protein>
    <recommendedName>
        <fullName evidence="5">TIGR02186 family protein</fullName>
    </recommendedName>
</protein>
<proteinExistence type="predicted"/>
<sequence length="251" mass="27306">MKKLLFVLLAFLIPAAAWAQNGDALVSDMTSDHVDISARYTGDSILLFGAMSTPGQIIVKVRSPEQGIALEKKGQVGPFWLSQGKHNITGIPGLYYLLSSAPIDRILPAAARAANGLNLSDALAGMTVTPTPATSTDRQTLIDAVLKLEQSRHYYVTDPRAVKIQASRLYSTSIKLPAQLPLGKYQVDIYLVHNGQVVATQHRTIEVNEVRVEHWISSVAANRPWLFGVVFTASMMLIGLFLGVVLGRKKS</sequence>
<feature type="chain" id="PRO_5010253612" description="TIGR02186 family protein" evidence="2">
    <location>
        <begin position="20"/>
        <end position="251"/>
    </location>
</feature>
<evidence type="ECO:0000313" key="3">
    <source>
        <dbReference type="EMBL" id="APZ44262.1"/>
    </source>
</evidence>
<keyword evidence="2" id="KW-0732">Signal</keyword>
<dbReference type="RefSeq" id="WP_076837892.1">
    <property type="nucleotide sequence ID" value="NZ_CP019434.1"/>
</dbReference>
<organism evidence="3 4">
    <name type="scientific">Acidihalobacter ferrooxydans</name>
    <dbReference type="NCBI Taxonomy" id="1765967"/>
    <lineage>
        <taxon>Bacteria</taxon>
        <taxon>Pseudomonadati</taxon>
        <taxon>Pseudomonadota</taxon>
        <taxon>Gammaproteobacteria</taxon>
        <taxon>Chromatiales</taxon>
        <taxon>Ectothiorhodospiraceae</taxon>
        <taxon>Acidihalobacter</taxon>
    </lineage>
</organism>
<name>A0A1P8UKH4_9GAMM</name>
<dbReference type="Proteomes" id="UP000243807">
    <property type="component" value="Chromosome"/>
</dbReference>
<keyword evidence="1" id="KW-0812">Transmembrane</keyword>